<keyword evidence="2" id="KW-0472">Membrane</keyword>
<evidence type="ECO:0000256" key="2">
    <source>
        <dbReference type="SAM" id="Phobius"/>
    </source>
</evidence>
<accession>A0A5E7YXU7</accession>
<reference evidence="3 4" key="1">
    <citation type="submission" date="2019-09" db="EMBL/GenBank/DDBJ databases">
        <authorList>
            <person name="Dittami M. S."/>
        </authorList>
    </citation>
    <scope>NUCLEOTIDE SEQUENCE [LARGE SCALE GENOMIC DNA]</scope>
    <source>
        <strain evidence="3">SPHINGO391</strain>
    </source>
</reference>
<feature type="region of interest" description="Disordered" evidence="1">
    <location>
        <begin position="53"/>
        <end position="75"/>
    </location>
</feature>
<keyword evidence="2" id="KW-0812">Transmembrane</keyword>
<dbReference type="Proteomes" id="UP000326857">
    <property type="component" value="Unassembled WGS sequence"/>
</dbReference>
<dbReference type="AlphaFoldDB" id="A0A5E7YXU7"/>
<sequence length="75" mass="7755">MSSNIMLMGFAVLAVGMTAYAFGFLRNRPAAMAFALGSAILALGLAIYTGTRDAPNGPPRELLDAADRAEAAQGH</sequence>
<dbReference type="RefSeq" id="WP_234422625.1">
    <property type="nucleotide sequence ID" value="NZ_LR701528.1"/>
</dbReference>
<feature type="compositionally biased region" description="Basic and acidic residues" evidence="1">
    <location>
        <begin position="61"/>
        <end position="75"/>
    </location>
</feature>
<protein>
    <submittedName>
        <fullName evidence="3">Uncharacterized protein</fullName>
    </submittedName>
</protein>
<feature type="transmembrane region" description="Helical" evidence="2">
    <location>
        <begin position="31"/>
        <end position="50"/>
    </location>
</feature>
<dbReference type="EMBL" id="CABVLI010000036">
    <property type="protein sequence ID" value="VVT11685.1"/>
    <property type="molecule type" value="Genomic_DNA"/>
</dbReference>
<evidence type="ECO:0000313" key="4">
    <source>
        <dbReference type="Proteomes" id="UP000326857"/>
    </source>
</evidence>
<evidence type="ECO:0000256" key="1">
    <source>
        <dbReference type="SAM" id="MobiDB-lite"/>
    </source>
</evidence>
<organism evidence="3 4">
    <name type="scientific">Sphingomonas aurantiaca</name>
    <dbReference type="NCBI Taxonomy" id="185949"/>
    <lineage>
        <taxon>Bacteria</taxon>
        <taxon>Pseudomonadati</taxon>
        <taxon>Pseudomonadota</taxon>
        <taxon>Alphaproteobacteria</taxon>
        <taxon>Sphingomonadales</taxon>
        <taxon>Sphingomonadaceae</taxon>
        <taxon>Sphingomonas</taxon>
    </lineage>
</organism>
<keyword evidence="2" id="KW-1133">Transmembrane helix</keyword>
<name>A0A5E7YXU7_9SPHN</name>
<proteinExistence type="predicted"/>
<gene>
    <name evidence="3" type="ORF">SPHINGO391_410096</name>
</gene>
<evidence type="ECO:0000313" key="3">
    <source>
        <dbReference type="EMBL" id="VVT11685.1"/>
    </source>
</evidence>